<dbReference type="SUPFAM" id="SSF55874">
    <property type="entry name" value="ATPase domain of HSP90 chaperone/DNA topoisomerase II/histidine kinase"/>
    <property type="match status" value="1"/>
</dbReference>
<keyword evidence="3" id="KW-0597">Phosphoprotein</keyword>
<dbReference type="InterPro" id="IPR050482">
    <property type="entry name" value="Sensor_HK_TwoCompSys"/>
</dbReference>
<keyword evidence="6 12" id="KW-0418">Kinase</keyword>
<evidence type="ECO:0000256" key="2">
    <source>
        <dbReference type="ARBA" id="ARBA00012438"/>
    </source>
</evidence>
<dbReference type="Proteomes" id="UP000754495">
    <property type="component" value="Unassembled WGS sequence"/>
</dbReference>
<reference evidence="12 13" key="1">
    <citation type="submission" date="2020-03" db="EMBL/GenBank/DDBJ databases">
        <title>Sequencing the genomes of 1000 actinobacteria strains.</title>
        <authorList>
            <person name="Klenk H.-P."/>
        </authorList>
    </citation>
    <scope>NUCLEOTIDE SEQUENCE [LARGE SCALE GENOMIC DNA]</scope>
    <source>
        <strain evidence="12 13">DSM 45668</strain>
    </source>
</reference>
<keyword evidence="13" id="KW-1185">Reference proteome</keyword>
<evidence type="ECO:0000313" key="13">
    <source>
        <dbReference type="Proteomes" id="UP000754495"/>
    </source>
</evidence>
<feature type="transmembrane region" description="Helical" evidence="9">
    <location>
        <begin position="99"/>
        <end position="132"/>
    </location>
</feature>
<evidence type="ECO:0000256" key="6">
    <source>
        <dbReference type="ARBA" id="ARBA00022777"/>
    </source>
</evidence>
<evidence type="ECO:0000256" key="8">
    <source>
        <dbReference type="ARBA" id="ARBA00023012"/>
    </source>
</evidence>
<sequence length="360" mass="38144">MSEWRARAADVLLPGLLVVADVAVAGNLLHEDPGWRLPVSLAVTLVIGLLVLARRRWPVPALACVLAVSLAAAFLGVLWDPFAGAALVLYLVALTRERSAAHLAAAAAVAALGGLAAWWFALGVPLLAAAWAAGRALRAHRAQAEQLDRQRQHQIRTDERLRIARELHDVVTHGMGLIAVKAGVANHVAASRPEEARDALRVIEETSREALGDMRRLLTALRDDAEAPAGLSDLPGLVTRAAAAGVTVELAVAAGDLPRPVGLAVYRIVQEAVTNVIKHAAPARCRVVVRDEAGTIRVEVTDDGRRSGRADSPVQPGHGIVGMTERAALYDGELTAERLPEGGFRVRALLRYAPAEVPLG</sequence>
<keyword evidence="5" id="KW-0547">Nucleotide-binding</keyword>
<feature type="domain" description="Signal transduction histidine kinase subgroup 3 dimerisation and phosphoacceptor" evidence="11">
    <location>
        <begin position="159"/>
        <end position="225"/>
    </location>
</feature>
<dbReference type="InterPro" id="IPR003594">
    <property type="entry name" value="HATPase_dom"/>
</dbReference>
<dbReference type="PANTHER" id="PTHR24421">
    <property type="entry name" value="NITRATE/NITRITE SENSOR PROTEIN NARX-RELATED"/>
    <property type="match status" value="1"/>
</dbReference>
<organism evidence="12 13">
    <name type="scientific">Amycolatopsis viridis</name>
    <dbReference type="NCBI Taxonomy" id="185678"/>
    <lineage>
        <taxon>Bacteria</taxon>
        <taxon>Bacillati</taxon>
        <taxon>Actinomycetota</taxon>
        <taxon>Actinomycetes</taxon>
        <taxon>Pseudonocardiales</taxon>
        <taxon>Pseudonocardiaceae</taxon>
        <taxon>Amycolatopsis</taxon>
    </lineage>
</organism>
<proteinExistence type="predicted"/>
<dbReference type="EC" id="2.7.13.3" evidence="2"/>
<keyword evidence="4" id="KW-0808">Transferase</keyword>
<gene>
    <name evidence="12" type="ORF">FHX46_004064</name>
</gene>
<comment type="catalytic activity">
    <reaction evidence="1">
        <text>ATP + protein L-histidine = ADP + protein N-phospho-L-histidine.</text>
        <dbReference type="EC" id="2.7.13.3"/>
    </reaction>
</comment>
<evidence type="ECO:0000259" key="10">
    <source>
        <dbReference type="Pfam" id="PF02518"/>
    </source>
</evidence>
<feature type="transmembrane region" description="Helical" evidence="9">
    <location>
        <begin position="59"/>
        <end position="79"/>
    </location>
</feature>
<keyword evidence="7" id="KW-0067">ATP-binding</keyword>
<evidence type="ECO:0000256" key="1">
    <source>
        <dbReference type="ARBA" id="ARBA00000085"/>
    </source>
</evidence>
<dbReference type="GO" id="GO:0016301">
    <property type="term" value="F:kinase activity"/>
    <property type="evidence" value="ECO:0007669"/>
    <property type="project" value="UniProtKB-KW"/>
</dbReference>
<keyword evidence="9" id="KW-1133">Transmembrane helix</keyword>
<dbReference type="InterPro" id="IPR036890">
    <property type="entry name" value="HATPase_C_sf"/>
</dbReference>
<dbReference type="Pfam" id="PF02518">
    <property type="entry name" value="HATPase_c"/>
    <property type="match status" value="1"/>
</dbReference>
<dbReference type="Gene3D" id="1.20.5.1930">
    <property type="match status" value="1"/>
</dbReference>
<evidence type="ECO:0000256" key="4">
    <source>
        <dbReference type="ARBA" id="ARBA00022679"/>
    </source>
</evidence>
<evidence type="ECO:0000256" key="7">
    <source>
        <dbReference type="ARBA" id="ARBA00022840"/>
    </source>
</evidence>
<dbReference type="Pfam" id="PF07730">
    <property type="entry name" value="HisKA_3"/>
    <property type="match status" value="1"/>
</dbReference>
<dbReference type="InterPro" id="IPR011712">
    <property type="entry name" value="Sig_transdc_His_kin_sub3_dim/P"/>
</dbReference>
<keyword evidence="9" id="KW-0812">Transmembrane</keyword>
<name>A0ABX0SYQ8_9PSEU</name>
<evidence type="ECO:0000313" key="12">
    <source>
        <dbReference type="EMBL" id="NIH81534.1"/>
    </source>
</evidence>
<accession>A0ABX0SYQ8</accession>
<evidence type="ECO:0000259" key="11">
    <source>
        <dbReference type="Pfam" id="PF07730"/>
    </source>
</evidence>
<protein>
    <recommendedName>
        <fullName evidence="2">histidine kinase</fullName>
        <ecNumber evidence="2">2.7.13.3</ecNumber>
    </recommendedName>
</protein>
<dbReference type="CDD" id="cd16917">
    <property type="entry name" value="HATPase_UhpB-NarQ-NarX-like"/>
    <property type="match status" value="1"/>
</dbReference>
<comment type="caution">
    <text evidence="12">The sequence shown here is derived from an EMBL/GenBank/DDBJ whole genome shotgun (WGS) entry which is preliminary data.</text>
</comment>
<keyword evidence="9" id="KW-0472">Membrane</keyword>
<keyword evidence="8" id="KW-0902">Two-component regulatory system</keyword>
<dbReference type="Gene3D" id="3.30.565.10">
    <property type="entry name" value="Histidine kinase-like ATPase, C-terminal domain"/>
    <property type="match status" value="1"/>
</dbReference>
<evidence type="ECO:0000256" key="5">
    <source>
        <dbReference type="ARBA" id="ARBA00022741"/>
    </source>
</evidence>
<dbReference type="RefSeq" id="WP_167117398.1">
    <property type="nucleotide sequence ID" value="NZ_JAANOU010000001.1"/>
</dbReference>
<dbReference type="PANTHER" id="PTHR24421:SF10">
    <property type="entry name" value="NITRATE_NITRITE SENSOR PROTEIN NARQ"/>
    <property type="match status" value="1"/>
</dbReference>
<evidence type="ECO:0000256" key="3">
    <source>
        <dbReference type="ARBA" id="ARBA00022553"/>
    </source>
</evidence>
<feature type="domain" description="Histidine kinase/HSP90-like ATPase" evidence="10">
    <location>
        <begin position="264"/>
        <end position="351"/>
    </location>
</feature>
<evidence type="ECO:0000256" key="9">
    <source>
        <dbReference type="SAM" id="Phobius"/>
    </source>
</evidence>
<dbReference type="EMBL" id="JAANOU010000001">
    <property type="protein sequence ID" value="NIH81534.1"/>
    <property type="molecule type" value="Genomic_DNA"/>
</dbReference>
<feature type="transmembrane region" description="Helical" evidence="9">
    <location>
        <begin position="35"/>
        <end position="52"/>
    </location>
</feature>